<feature type="region of interest" description="Disordered" evidence="1">
    <location>
        <begin position="27"/>
        <end position="83"/>
    </location>
</feature>
<feature type="compositionally biased region" description="Basic residues" evidence="1">
    <location>
        <begin position="208"/>
        <end position="220"/>
    </location>
</feature>
<feature type="region of interest" description="Disordered" evidence="1">
    <location>
        <begin position="176"/>
        <end position="231"/>
    </location>
</feature>
<protein>
    <recommendedName>
        <fullName evidence="4">SAM domain-containing protein</fullName>
    </recommendedName>
</protein>
<gene>
    <name evidence="2" type="ORF">BDN71DRAFT_1433439</name>
</gene>
<evidence type="ECO:0000313" key="2">
    <source>
        <dbReference type="EMBL" id="KAF9492129.1"/>
    </source>
</evidence>
<evidence type="ECO:0000256" key="1">
    <source>
        <dbReference type="SAM" id="MobiDB-lite"/>
    </source>
</evidence>
<proteinExistence type="predicted"/>
<dbReference type="EMBL" id="MU154606">
    <property type="protein sequence ID" value="KAF9492129.1"/>
    <property type="molecule type" value="Genomic_DNA"/>
</dbReference>
<organism evidence="2 3">
    <name type="scientific">Pleurotus eryngii</name>
    <name type="common">Boletus of the steppes</name>
    <dbReference type="NCBI Taxonomy" id="5323"/>
    <lineage>
        <taxon>Eukaryota</taxon>
        <taxon>Fungi</taxon>
        <taxon>Dikarya</taxon>
        <taxon>Basidiomycota</taxon>
        <taxon>Agaricomycotina</taxon>
        <taxon>Agaricomycetes</taxon>
        <taxon>Agaricomycetidae</taxon>
        <taxon>Agaricales</taxon>
        <taxon>Pleurotineae</taxon>
        <taxon>Pleurotaceae</taxon>
        <taxon>Pleurotus</taxon>
    </lineage>
</organism>
<feature type="compositionally biased region" description="Acidic residues" evidence="1">
    <location>
        <begin position="42"/>
        <end position="54"/>
    </location>
</feature>
<accession>A0A9P6DCV0</accession>
<keyword evidence="3" id="KW-1185">Reference proteome</keyword>
<dbReference type="Proteomes" id="UP000807025">
    <property type="component" value="Unassembled WGS sequence"/>
</dbReference>
<feature type="compositionally biased region" description="Basic and acidic residues" evidence="1">
    <location>
        <begin position="221"/>
        <end position="230"/>
    </location>
</feature>
<dbReference type="OrthoDB" id="3063862at2759"/>
<name>A0A9P6DCV0_PLEER</name>
<evidence type="ECO:0008006" key="4">
    <source>
        <dbReference type="Google" id="ProtNLM"/>
    </source>
</evidence>
<evidence type="ECO:0000313" key="3">
    <source>
        <dbReference type="Proteomes" id="UP000807025"/>
    </source>
</evidence>
<dbReference type="AlphaFoldDB" id="A0A9P6DCV0"/>
<feature type="compositionally biased region" description="Basic and acidic residues" evidence="1">
    <location>
        <begin position="176"/>
        <end position="187"/>
    </location>
</feature>
<comment type="caution">
    <text evidence="2">The sequence shown here is derived from an EMBL/GenBank/DDBJ whole genome shotgun (WGS) entry which is preliminary data.</text>
</comment>
<sequence>MPGAAQAKVKKKSVEFIMDSDDLLLLPPMEAMQKLPDTPDTQAEETDEANEADDQITPSSPPPRPTQKRKRSEAIPDEEPDTIITYQLKIAPKSEINKYPAKRANQGAVLHLKRSVPWDTVKAQFLAKISKVLNPRKERFADYQVQYAIPRVSPDPTDLTTAEDYADFQTSVPLKEKVTRVSDKENDLEAGDDSDSSSGLASSDGGHKPKKRRQKKKKQEKRKDLKDSPLENHVIASIKQLRERWQCSQCSGSAHCFWSNDHPNHLPLTNQLLRTWALALLSNDPFIATVKTPPNHADFNALPSRVVGGRTPLQERRARSASSANKSEPPAFHLHLPPSLNVMGGPPPTPTPTALLASLTSTNLLERGQLGQSMTVAEFCTTFDLSEQIRALLEDNGYLRTKTFSHITLAELKDMGFKSGQVASFREALKEWVATPTG</sequence>
<feature type="region of interest" description="Disordered" evidence="1">
    <location>
        <begin position="310"/>
        <end position="351"/>
    </location>
</feature>
<reference evidence="2" key="1">
    <citation type="submission" date="2020-11" db="EMBL/GenBank/DDBJ databases">
        <authorList>
            <consortium name="DOE Joint Genome Institute"/>
            <person name="Ahrendt S."/>
            <person name="Riley R."/>
            <person name="Andreopoulos W."/>
            <person name="Labutti K."/>
            <person name="Pangilinan J."/>
            <person name="Ruiz-Duenas F.J."/>
            <person name="Barrasa J.M."/>
            <person name="Sanchez-Garcia M."/>
            <person name="Camarero S."/>
            <person name="Miyauchi S."/>
            <person name="Serrano A."/>
            <person name="Linde D."/>
            <person name="Babiker R."/>
            <person name="Drula E."/>
            <person name="Ayuso-Fernandez I."/>
            <person name="Pacheco R."/>
            <person name="Padilla G."/>
            <person name="Ferreira P."/>
            <person name="Barriuso J."/>
            <person name="Kellner H."/>
            <person name="Castanera R."/>
            <person name="Alfaro M."/>
            <person name="Ramirez L."/>
            <person name="Pisabarro A.G."/>
            <person name="Kuo A."/>
            <person name="Tritt A."/>
            <person name="Lipzen A."/>
            <person name="He G."/>
            <person name="Yan M."/>
            <person name="Ng V."/>
            <person name="Cullen D."/>
            <person name="Martin F."/>
            <person name="Rosso M.-N."/>
            <person name="Henrissat B."/>
            <person name="Hibbett D."/>
            <person name="Martinez A.T."/>
            <person name="Grigoriev I.V."/>
        </authorList>
    </citation>
    <scope>NUCLEOTIDE SEQUENCE</scope>
    <source>
        <strain evidence="2">ATCC 90797</strain>
    </source>
</reference>